<evidence type="ECO:0000313" key="3">
    <source>
        <dbReference type="Proteomes" id="UP000252706"/>
    </source>
</evidence>
<gene>
    <name evidence="2" type="ORF">DS909_01635</name>
</gene>
<accession>A0A366X879</accession>
<feature type="region of interest" description="Disordered" evidence="1">
    <location>
        <begin position="1"/>
        <end position="26"/>
    </location>
</feature>
<organism evidence="2 3">
    <name type="scientific">Phaeobacter gallaeciensis</name>
    <dbReference type="NCBI Taxonomy" id="60890"/>
    <lineage>
        <taxon>Bacteria</taxon>
        <taxon>Pseudomonadati</taxon>
        <taxon>Pseudomonadota</taxon>
        <taxon>Alphaproteobacteria</taxon>
        <taxon>Rhodobacterales</taxon>
        <taxon>Roseobacteraceae</taxon>
        <taxon>Phaeobacter</taxon>
    </lineage>
</organism>
<reference evidence="2 3" key="1">
    <citation type="submission" date="2018-07" db="EMBL/GenBank/DDBJ databases">
        <title>Modular assembly of carbohydrate-degrading microbial communities in the ocean.</title>
        <authorList>
            <person name="Enke T.N."/>
            <person name="Datta M.S."/>
            <person name="Schwartzman J.A."/>
            <person name="Cermak N."/>
            <person name="Schmitz D.A."/>
            <person name="Barrere J."/>
            <person name="Cordero O.X."/>
        </authorList>
    </citation>
    <scope>NUCLEOTIDE SEQUENCE [LARGE SCALE GENOMIC DNA]</scope>
    <source>
        <strain evidence="2 3">C3M10</strain>
    </source>
</reference>
<dbReference type="AlphaFoldDB" id="A0A366X879"/>
<name>A0A366X879_9RHOB</name>
<feature type="compositionally biased region" description="Polar residues" evidence="1">
    <location>
        <begin position="7"/>
        <end position="16"/>
    </location>
</feature>
<protein>
    <submittedName>
        <fullName evidence="2">Uncharacterized protein</fullName>
    </submittedName>
</protein>
<dbReference type="EMBL" id="QOCE01000005">
    <property type="protein sequence ID" value="RBW61442.1"/>
    <property type="molecule type" value="Genomic_DNA"/>
</dbReference>
<evidence type="ECO:0000313" key="2">
    <source>
        <dbReference type="EMBL" id="RBW61442.1"/>
    </source>
</evidence>
<sequence length="90" mass="10663">MKHAPNCTATPTTQTPHEIGHNSEQPTEKIKPFGLRAKWLHFANQRELRRLAKLHGRIKRRQRSLDDLVAERQKIMNRCIRRMRRDSGKN</sequence>
<proteinExistence type="predicted"/>
<evidence type="ECO:0000256" key="1">
    <source>
        <dbReference type="SAM" id="MobiDB-lite"/>
    </source>
</evidence>
<comment type="caution">
    <text evidence="2">The sequence shown here is derived from an EMBL/GenBank/DDBJ whole genome shotgun (WGS) entry which is preliminary data.</text>
</comment>
<dbReference type="Proteomes" id="UP000252706">
    <property type="component" value="Unassembled WGS sequence"/>
</dbReference>